<evidence type="ECO:0000256" key="1">
    <source>
        <dbReference type="SAM" id="Phobius"/>
    </source>
</evidence>
<evidence type="ECO:0000313" key="3">
    <source>
        <dbReference type="Proteomes" id="UP000030641"/>
    </source>
</evidence>
<reference evidence="2 3" key="1">
    <citation type="journal article" date="2014" name="BMC Genomics">
        <title>Genome sequencing of four Aureobasidium pullulans varieties: biotechnological potential, stress tolerance, and description of new species.</title>
        <authorList>
            <person name="Gostin Ar C."/>
            <person name="Ohm R.A."/>
            <person name="Kogej T."/>
            <person name="Sonjak S."/>
            <person name="Turk M."/>
            <person name="Zajc J."/>
            <person name="Zalar P."/>
            <person name="Grube M."/>
            <person name="Sun H."/>
            <person name="Han J."/>
            <person name="Sharma A."/>
            <person name="Chiniquy J."/>
            <person name="Ngan C.Y."/>
            <person name="Lipzen A."/>
            <person name="Barry K."/>
            <person name="Grigoriev I.V."/>
            <person name="Gunde-Cimerman N."/>
        </authorList>
    </citation>
    <scope>NUCLEOTIDE SEQUENCE [LARGE SCALE GENOMIC DNA]</scope>
    <source>
        <strain evidence="2 3">EXF-2481</strain>
    </source>
</reference>
<keyword evidence="3" id="KW-1185">Reference proteome</keyword>
<dbReference type="HOGENOM" id="CLU_2305533_0_0_1"/>
<feature type="transmembrane region" description="Helical" evidence="1">
    <location>
        <begin position="12"/>
        <end position="32"/>
    </location>
</feature>
<proteinExistence type="predicted"/>
<accession>A0A074YV54</accession>
<keyword evidence="1" id="KW-0472">Membrane</keyword>
<dbReference type="EMBL" id="KL584786">
    <property type="protein sequence ID" value="KEQ90746.1"/>
    <property type="molecule type" value="Genomic_DNA"/>
</dbReference>
<name>A0A074YV54_AURSE</name>
<dbReference type="Proteomes" id="UP000030641">
    <property type="component" value="Unassembled WGS sequence"/>
</dbReference>
<dbReference type="InParanoid" id="A0A074YV54"/>
<gene>
    <name evidence="2" type="ORF">AUEXF2481DRAFT_530775</name>
</gene>
<dbReference type="RefSeq" id="XP_013339263.1">
    <property type="nucleotide sequence ID" value="XM_013483809.1"/>
</dbReference>
<evidence type="ECO:0000313" key="2">
    <source>
        <dbReference type="EMBL" id="KEQ90746.1"/>
    </source>
</evidence>
<dbReference type="AlphaFoldDB" id="A0A074YV54"/>
<sequence length="100" mass="11534">MCCNVKLRCWLLYWSLVVFLSNCRVVILRIYFPTGADTDTCTVFSHLQEYILPSIIASFCLLTKPEQRCPRGCLPKTFPRHTSEIGFMPRDISCQAGLLW</sequence>
<keyword evidence="1" id="KW-0812">Transmembrane</keyword>
<dbReference type="GeneID" id="25368843"/>
<organism evidence="2 3">
    <name type="scientific">Aureobasidium subglaciale (strain EXF-2481)</name>
    <name type="common">Aureobasidium pullulans var. subglaciale</name>
    <dbReference type="NCBI Taxonomy" id="1043005"/>
    <lineage>
        <taxon>Eukaryota</taxon>
        <taxon>Fungi</taxon>
        <taxon>Dikarya</taxon>
        <taxon>Ascomycota</taxon>
        <taxon>Pezizomycotina</taxon>
        <taxon>Dothideomycetes</taxon>
        <taxon>Dothideomycetidae</taxon>
        <taxon>Dothideales</taxon>
        <taxon>Saccotheciaceae</taxon>
        <taxon>Aureobasidium</taxon>
    </lineage>
</organism>
<protein>
    <submittedName>
        <fullName evidence="2">Uncharacterized protein</fullName>
    </submittedName>
</protein>
<keyword evidence="1" id="KW-1133">Transmembrane helix</keyword>